<dbReference type="VEuPathDB" id="FungiDB:G647_01346"/>
<evidence type="ECO:0000313" key="1">
    <source>
        <dbReference type="EMBL" id="OCT46619.1"/>
    </source>
</evidence>
<dbReference type="CDD" id="cd10170">
    <property type="entry name" value="ASKHA_NBD_HSP70"/>
    <property type="match status" value="1"/>
</dbReference>
<reference evidence="2" key="1">
    <citation type="submission" date="2015-07" db="EMBL/GenBank/DDBJ databases">
        <authorList>
            <person name="Teixeira M.M."/>
            <person name="Souza R.C."/>
            <person name="Almeida L.G."/>
            <person name="Vicente V.A."/>
            <person name="de Hoog S."/>
            <person name="Bocca A.L."/>
            <person name="de Almeida S.R."/>
            <person name="Vasconcelos A.T."/>
            <person name="Felipe M.S."/>
        </authorList>
    </citation>
    <scope>NUCLEOTIDE SEQUENCE [LARGE SCALE GENOMIC DNA]</scope>
    <source>
        <strain evidence="2">KSF</strain>
    </source>
</reference>
<keyword evidence="2" id="KW-1185">Reference proteome</keyword>
<dbReference type="OrthoDB" id="2394218at2759"/>
<accession>A0A1C1CDN7</accession>
<dbReference type="InterPro" id="IPR043129">
    <property type="entry name" value="ATPase_NBD"/>
</dbReference>
<dbReference type="eggNOG" id="KOG0101">
    <property type="taxonomic scope" value="Eukaryota"/>
</dbReference>
<sequence>MPKQRLVVAVDFGMTFTGVAWSCEEDQPPQPLYQDWPGSAPSEVHQKVPTLLVYESNKQGRGRPGSSRGQKLSSWGLLALDDEERYAPDKSIREFFKLFLDEKVLRAQSPEYVSDTSHKDVQHWFQDYLSKIYEHIKSRFTDTRPELWQGPVRFVFSVPTTWSPEVVECFKRIIKKAGFADGSMRGHSAEVTLTEAQAAAVGTAHERKSTLRKGQIILVVDAGGGTTDIALLEVASDENEPLRLEQLDRVDGVAAGSTLIDQDFEDYAVQKLEIINRDHPGKIPDVRTAAKRMAASRKFQTNKCSLSTSSKRLNVPFKIPVDDLPRNFSHGPADVDRQGLKYDPVRMAALFDARLDKIYQTLDRQFRSMEQLQRTKGRSVKHIVLSGGLGSSSYVKEKLEERYCNKSRPCLRGMTILKATDPQQVVARGLVANEMPCTVSKNDPPSAASSLTTKVLQNWISRRSYGIVGMKVFDPNEHLLQDKVGQKDEISQLTGKTWARNQITWVIKGGQKLTTTDCIKIPGVHFIDPDTTPDEEEQWLSRMVASDLDPAKLPHSTSQPGCEPFCVIESDMRRYVDQFDKKKKGWFEKGKTHLVAKYEIRVKIDPADVKFELWYKDQKLSEQRDLRVAWGDGRSLDVFH</sequence>
<dbReference type="Proteomes" id="UP000094526">
    <property type="component" value="Unassembled WGS sequence"/>
</dbReference>
<dbReference type="EMBL" id="LGRB01000015">
    <property type="protein sequence ID" value="OCT46619.1"/>
    <property type="molecule type" value="Genomic_DNA"/>
</dbReference>
<dbReference type="PANTHER" id="PTHR42749">
    <property type="entry name" value="CELL SHAPE-DETERMINING PROTEIN MREB"/>
    <property type="match status" value="1"/>
</dbReference>
<name>A0A1C1CDN7_9EURO</name>
<dbReference type="PANTHER" id="PTHR42749:SF1">
    <property type="entry name" value="CELL SHAPE-DETERMINING PROTEIN MREB"/>
    <property type="match status" value="1"/>
</dbReference>
<protein>
    <recommendedName>
        <fullName evidence="3">Hsp70 family chaperone</fullName>
    </recommendedName>
</protein>
<dbReference type="Gene3D" id="3.30.420.40">
    <property type="match status" value="2"/>
</dbReference>
<dbReference type="SUPFAM" id="SSF53067">
    <property type="entry name" value="Actin-like ATPase domain"/>
    <property type="match status" value="2"/>
</dbReference>
<comment type="caution">
    <text evidence="1">The sequence shown here is derived from an EMBL/GenBank/DDBJ whole genome shotgun (WGS) entry which is preliminary data.</text>
</comment>
<gene>
    <name evidence="1" type="ORF">CLCR_01870</name>
</gene>
<dbReference type="STRING" id="86049.A0A1C1CDN7"/>
<dbReference type="Gene3D" id="3.90.640.10">
    <property type="entry name" value="Actin, Chain A, domain 4"/>
    <property type="match status" value="1"/>
</dbReference>
<organism evidence="1 2">
    <name type="scientific">Cladophialophora carrionii</name>
    <dbReference type="NCBI Taxonomy" id="86049"/>
    <lineage>
        <taxon>Eukaryota</taxon>
        <taxon>Fungi</taxon>
        <taxon>Dikarya</taxon>
        <taxon>Ascomycota</taxon>
        <taxon>Pezizomycotina</taxon>
        <taxon>Eurotiomycetes</taxon>
        <taxon>Chaetothyriomycetidae</taxon>
        <taxon>Chaetothyriales</taxon>
        <taxon>Herpotrichiellaceae</taxon>
        <taxon>Cladophialophora</taxon>
    </lineage>
</organism>
<evidence type="ECO:0000313" key="2">
    <source>
        <dbReference type="Proteomes" id="UP000094526"/>
    </source>
</evidence>
<dbReference type="AlphaFoldDB" id="A0A1C1CDN7"/>
<evidence type="ECO:0008006" key="3">
    <source>
        <dbReference type="Google" id="ProtNLM"/>
    </source>
</evidence>
<dbReference type="VEuPathDB" id="FungiDB:CLCR_01870"/>
<proteinExistence type="predicted"/>